<dbReference type="PANTHER" id="PTHR13326:SF21">
    <property type="entry name" value="PSEUDOURIDYLATE SYNTHASE PUS7L"/>
    <property type="match status" value="1"/>
</dbReference>
<dbReference type="PIRSF" id="PIRSF037016">
    <property type="entry name" value="Pseudouridin_synth_euk_prd"/>
    <property type="match status" value="1"/>
</dbReference>
<dbReference type="Gene3D" id="3.30.2350.20">
    <property type="entry name" value="TruD, catalytic domain"/>
    <property type="match status" value="1"/>
</dbReference>
<keyword evidence="2 4" id="KW-0819">tRNA processing</keyword>
<dbReference type="STRING" id="521011.Mpal_2096"/>
<dbReference type="GO" id="GO:0003723">
    <property type="term" value="F:RNA binding"/>
    <property type="evidence" value="ECO:0007669"/>
    <property type="project" value="InterPro"/>
</dbReference>
<keyword evidence="3 4" id="KW-0413">Isomerase</keyword>
<sequence length="422" mass="46591">MKRSDYPLEQALGMCWYASSTEGVGGRLRTTAEDFVVEEVPDLPGGEGPFLLCTLTKRNWELQRAVKEIASSLGISHKRIGWAGTKDKHAVTTQTISLYGVTPEEIASVSLGDLSLTVIGSANGGLSLGSLIENRFTVVIRDCIAEDLDQRVQEVTQVCSQGIPNYYGVQRFGVIRPITHIAGEYLIQGDYAGAVGAYVGKSSPDEDPVVAAARDEYLETRDPQLALHHLPVHLRYERAMLHHLTNHPDDYLGALQALPPKLLSMLVSAFQSYLFNMVLSARLEAELTLMDPIPGDRLHFTNGRIDIATEANLATATMHIRRGRCRIGLFVPGAEPFTPQGRMDQMMEDLLKEHQIDRVSFKQAETVVKTRFSGASRPIALTATVDAVVEENDLTLRFPLPPGHYATTVCREYMKSDPLMMI</sequence>
<dbReference type="InterPro" id="IPR020103">
    <property type="entry name" value="PsdUridine_synth_cat_dom_sf"/>
</dbReference>
<proteinExistence type="inferred from homology"/>
<dbReference type="GO" id="GO:0031119">
    <property type="term" value="P:tRNA pseudouridine synthesis"/>
    <property type="evidence" value="ECO:0007669"/>
    <property type="project" value="UniProtKB-UniRule"/>
</dbReference>
<dbReference type="OrthoDB" id="1798at2157"/>
<dbReference type="Proteomes" id="UP000002457">
    <property type="component" value="Chromosome"/>
</dbReference>
<dbReference type="eggNOG" id="arCOG04252">
    <property type="taxonomic scope" value="Archaea"/>
</dbReference>
<dbReference type="EMBL" id="CP001338">
    <property type="protein sequence ID" value="ACL17394.1"/>
    <property type="molecule type" value="Genomic_DNA"/>
</dbReference>
<dbReference type="KEGG" id="mpl:Mpal_2096"/>
<gene>
    <name evidence="4" type="primary">truD</name>
    <name evidence="6" type="ordered locus">Mpal_2096</name>
</gene>
<comment type="catalytic activity">
    <reaction evidence="4">
        <text>uridine(13) in tRNA = pseudouridine(13) in tRNA</text>
        <dbReference type="Rhea" id="RHEA:42540"/>
        <dbReference type="Rhea" id="RHEA-COMP:10105"/>
        <dbReference type="Rhea" id="RHEA-COMP:10106"/>
        <dbReference type="ChEBI" id="CHEBI:65314"/>
        <dbReference type="ChEBI" id="CHEBI:65315"/>
        <dbReference type="EC" id="5.4.99.27"/>
    </reaction>
</comment>
<dbReference type="SUPFAM" id="SSF55120">
    <property type="entry name" value="Pseudouridine synthase"/>
    <property type="match status" value="1"/>
</dbReference>
<dbReference type="HAMAP" id="MF_01082">
    <property type="entry name" value="TruD"/>
    <property type="match status" value="1"/>
</dbReference>
<dbReference type="AlphaFoldDB" id="B8GDP3"/>
<evidence type="ECO:0000259" key="5">
    <source>
        <dbReference type="PROSITE" id="PS50984"/>
    </source>
</evidence>
<organism evidence="6 7">
    <name type="scientific">Methanosphaerula palustris (strain ATCC BAA-1556 / DSM 19958 / E1-9c)</name>
    <dbReference type="NCBI Taxonomy" id="521011"/>
    <lineage>
        <taxon>Archaea</taxon>
        <taxon>Methanobacteriati</taxon>
        <taxon>Methanobacteriota</taxon>
        <taxon>Stenosarchaea group</taxon>
        <taxon>Methanomicrobia</taxon>
        <taxon>Methanomicrobiales</taxon>
        <taxon>Methanoregulaceae</taxon>
        <taxon>Methanosphaerula</taxon>
    </lineage>
</organism>
<dbReference type="HOGENOM" id="CLU_005281_4_1_2"/>
<protein>
    <recommendedName>
        <fullName evidence="4">Probable tRNA pseudouridine synthase D</fullName>
        <ecNumber evidence="4">5.4.99.27</ecNumber>
    </recommendedName>
    <alternativeName>
        <fullName evidence="4">tRNA pseudouridine(13) synthase</fullName>
    </alternativeName>
    <alternativeName>
        <fullName evidence="4">tRNA pseudouridylate synthase D</fullName>
    </alternativeName>
    <alternativeName>
        <fullName evidence="4">tRNA-uridine isomerase D</fullName>
    </alternativeName>
</protein>
<evidence type="ECO:0000313" key="6">
    <source>
        <dbReference type="EMBL" id="ACL17394.1"/>
    </source>
</evidence>
<keyword evidence="7" id="KW-1185">Reference proteome</keyword>
<dbReference type="PROSITE" id="PS50984">
    <property type="entry name" value="TRUD"/>
    <property type="match status" value="1"/>
</dbReference>
<dbReference type="Gene3D" id="3.30.70.3160">
    <property type="match status" value="1"/>
</dbReference>
<dbReference type="Pfam" id="PF01142">
    <property type="entry name" value="TruD"/>
    <property type="match status" value="1"/>
</dbReference>
<dbReference type="InterPro" id="IPR020119">
    <property type="entry name" value="PsdUridine_synth_TruD_CS"/>
</dbReference>
<feature type="domain" description="TRUD" evidence="5">
    <location>
        <begin position="162"/>
        <end position="382"/>
    </location>
</feature>
<name>B8GDP3_METPE</name>
<evidence type="ECO:0000256" key="1">
    <source>
        <dbReference type="ARBA" id="ARBA00007953"/>
    </source>
</evidence>
<dbReference type="InterPro" id="IPR011760">
    <property type="entry name" value="PsdUridine_synth_TruD_insert"/>
</dbReference>
<evidence type="ECO:0000256" key="4">
    <source>
        <dbReference type="HAMAP-Rule" id="MF_01082"/>
    </source>
</evidence>
<dbReference type="GO" id="GO:0160150">
    <property type="term" value="F:tRNA pseudouridine(13) synthase activity"/>
    <property type="evidence" value="ECO:0007669"/>
    <property type="project" value="UniProtKB-EC"/>
</dbReference>
<comment type="similarity">
    <text evidence="1 4">Belongs to the pseudouridine synthase TruD family.</text>
</comment>
<accession>B8GDP3</accession>
<comment type="function">
    <text evidence="4">Could be responsible for synthesis of pseudouridine from uracil-13 in transfer RNAs.</text>
</comment>
<dbReference type="PROSITE" id="PS01268">
    <property type="entry name" value="UPF0024"/>
    <property type="match status" value="1"/>
</dbReference>
<dbReference type="InterPro" id="IPR001656">
    <property type="entry name" value="PsdUridine_synth_TruD"/>
</dbReference>
<dbReference type="InterPro" id="IPR042214">
    <property type="entry name" value="TruD_catalytic"/>
</dbReference>
<dbReference type="NCBIfam" id="TIGR00094">
    <property type="entry name" value="tRNA_TruD_broad"/>
    <property type="match status" value="1"/>
</dbReference>
<dbReference type="PANTHER" id="PTHR13326">
    <property type="entry name" value="TRNA PSEUDOURIDINE SYNTHASE D"/>
    <property type="match status" value="1"/>
</dbReference>
<dbReference type="EC" id="5.4.99.27" evidence="4"/>
<dbReference type="RefSeq" id="WP_012618713.1">
    <property type="nucleotide sequence ID" value="NC_011832.1"/>
</dbReference>
<evidence type="ECO:0000256" key="2">
    <source>
        <dbReference type="ARBA" id="ARBA00022694"/>
    </source>
</evidence>
<feature type="active site" description="Nucleophile" evidence="4">
    <location>
        <position position="87"/>
    </location>
</feature>
<evidence type="ECO:0000313" key="7">
    <source>
        <dbReference type="Proteomes" id="UP000002457"/>
    </source>
</evidence>
<dbReference type="GeneID" id="7271573"/>
<evidence type="ECO:0000256" key="3">
    <source>
        <dbReference type="ARBA" id="ARBA00023235"/>
    </source>
</evidence>
<reference evidence="6 7" key="1">
    <citation type="journal article" date="2015" name="Genome Announc.">
        <title>Complete Genome Sequence of Methanosphaerula palustris E1-9CT, a Hydrogenotrophic Methanogen Isolated from a Minerotrophic Fen Peatland.</title>
        <authorList>
            <person name="Cadillo-Quiroz H."/>
            <person name="Browne P."/>
            <person name="Kyrpides N."/>
            <person name="Woyke T."/>
            <person name="Goodwin L."/>
            <person name="Detter C."/>
            <person name="Yavitt J.B."/>
            <person name="Zinder S.H."/>
        </authorList>
    </citation>
    <scope>NUCLEOTIDE SEQUENCE [LARGE SCALE GENOMIC DNA]</scope>
    <source>
        <strain evidence="7">ATCC BAA-1556 / DSM 19958 / E1-9c</strain>
    </source>
</reference>
<dbReference type="Gene3D" id="1.10.1510.30">
    <property type="match status" value="1"/>
</dbReference>
<dbReference type="FunFam" id="3.30.70.3160:FF:000001">
    <property type="entry name" value="Probable tRNA pseudouridine synthase D"/>
    <property type="match status" value="1"/>
</dbReference>